<gene>
    <name evidence="1" type="ORF">Zmor_028287</name>
</gene>
<comment type="caution">
    <text evidence="1">The sequence shown here is derived from an EMBL/GenBank/DDBJ whole genome shotgun (WGS) entry which is preliminary data.</text>
</comment>
<dbReference type="EMBL" id="JALNTZ010000009">
    <property type="protein sequence ID" value="KAJ3641814.1"/>
    <property type="molecule type" value="Genomic_DNA"/>
</dbReference>
<reference evidence="1" key="1">
    <citation type="journal article" date="2023" name="G3 (Bethesda)">
        <title>Whole genome assemblies of Zophobas morio and Tenebrio molitor.</title>
        <authorList>
            <person name="Kaur S."/>
            <person name="Stinson S.A."/>
            <person name="diCenzo G.C."/>
        </authorList>
    </citation>
    <scope>NUCLEOTIDE SEQUENCE</scope>
    <source>
        <strain evidence="1">QUZm001</strain>
    </source>
</reference>
<name>A0AA38M3U9_9CUCU</name>
<evidence type="ECO:0000313" key="2">
    <source>
        <dbReference type="Proteomes" id="UP001168821"/>
    </source>
</evidence>
<evidence type="ECO:0008006" key="3">
    <source>
        <dbReference type="Google" id="ProtNLM"/>
    </source>
</evidence>
<evidence type="ECO:0000313" key="1">
    <source>
        <dbReference type="EMBL" id="KAJ3641814.1"/>
    </source>
</evidence>
<keyword evidence="2" id="KW-1185">Reference proteome</keyword>
<accession>A0AA38M3U9</accession>
<dbReference type="AlphaFoldDB" id="A0AA38M3U9"/>
<protein>
    <recommendedName>
        <fullName evidence="3">Retrotransposon gag domain-containing protein</fullName>
    </recommendedName>
</protein>
<organism evidence="1 2">
    <name type="scientific">Zophobas morio</name>
    <dbReference type="NCBI Taxonomy" id="2755281"/>
    <lineage>
        <taxon>Eukaryota</taxon>
        <taxon>Metazoa</taxon>
        <taxon>Ecdysozoa</taxon>
        <taxon>Arthropoda</taxon>
        <taxon>Hexapoda</taxon>
        <taxon>Insecta</taxon>
        <taxon>Pterygota</taxon>
        <taxon>Neoptera</taxon>
        <taxon>Endopterygota</taxon>
        <taxon>Coleoptera</taxon>
        <taxon>Polyphaga</taxon>
        <taxon>Cucujiformia</taxon>
        <taxon>Tenebrionidae</taxon>
        <taxon>Zophobas</taxon>
    </lineage>
</organism>
<dbReference type="Proteomes" id="UP001168821">
    <property type="component" value="Unassembled WGS sequence"/>
</dbReference>
<sequence>MEKLLVDLVQAIKSNKPTPDQVNLPVFHPKTDDAAKWLQQVETIKTEFQWSDVELLVRLGHFLVQGVRGWYDNWSPEVRDWNTFKREFADAFQPRRNLGRLLIEAANYDSCTCNTYNNYVHKKVALLRNLRVTWKENDLVELVVHGIKENYVKTRR</sequence>
<proteinExistence type="predicted"/>